<dbReference type="PANTHER" id="PTHR30055">
    <property type="entry name" value="HTH-TYPE TRANSCRIPTIONAL REGULATOR RUTR"/>
    <property type="match status" value="1"/>
</dbReference>
<dbReference type="Pfam" id="PF00440">
    <property type="entry name" value="TetR_N"/>
    <property type="match status" value="1"/>
</dbReference>
<evidence type="ECO:0000256" key="2">
    <source>
        <dbReference type="ARBA" id="ARBA00023125"/>
    </source>
</evidence>
<accession>A0ABW4V8K6</accession>
<evidence type="ECO:0000256" key="1">
    <source>
        <dbReference type="ARBA" id="ARBA00023015"/>
    </source>
</evidence>
<dbReference type="SUPFAM" id="SSF46689">
    <property type="entry name" value="Homeodomain-like"/>
    <property type="match status" value="1"/>
</dbReference>
<evidence type="ECO:0000313" key="7">
    <source>
        <dbReference type="EMBL" id="MFD2026171.1"/>
    </source>
</evidence>
<dbReference type="Gene3D" id="1.10.10.60">
    <property type="entry name" value="Homeodomain-like"/>
    <property type="match status" value="1"/>
</dbReference>
<dbReference type="Gene3D" id="1.10.357.10">
    <property type="entry name" value="Tetracycline Repressor, domain 2"/>
    <property type="match status" value="1"/>
</dbReference>
<dbReference type="InterPro" id="IPR011075">
    <property type="entry name" value="TetR_C"/>
</dbReference>
<gene>
    <name evidence="7" type="ORF">ACFSL2_11705</name>
</gene>
<proteinExistence type="predicted"/>
<evidence type="ECO:0000256" key="4">
    <source>
        <dbReference type="PROSITE-ProRule" id="PRU00335"/>
    </source>
</evidence>
<dbReference type="Pfam" id="PF16859">
    <property type="entry name" value="TetR_C_11"/>
    <property type="match status" value="1"/>
</dbReference>
<feature type="domain" description="HTH tetR-type" evidence="6">
    <location>
        <begin position="14"/>
        <end position="74"/>
    </location>
</feature>
<evidence type="ECO:0000256" key="5">
    <source>
        <dbReference type="SAM" id="MobiDB-lite"/>
    </source>
</evidence>
<dbReference type="SUPFAM" id="SSF48498">
    <property type="entry name" value="Tetracyclin repressor-like, C-terminal domain"/>
    <property type="match status" value="1"/>
</dbReference>
<name>A0ABW4V8K6_9MICO</name>
<dbReference type="InterPro" id="IPR009057">
    <property type="entry name" value="Homeodomain-like_sf"/>
</dbReference>
<keyword evidence="1" id="KW-0805">Transcription regulation</keyword>
<sequence>MNEHSRAPGRPRNAEADNAVLNAALDLIAESGVDGVSIEQVAKRAGVARTTVYRRYAARDDLVIAALVANEAAVLASFRVPDQPGPADLVATWSAGLSVPRARKLLRRMMSVPRDHPRLWAAFRQASVDARDQSVHDLVVRAQKHGQLAVDADLEMIQALLTGAVAVHLTNYSDDTPAEEVAGYLWRVLRTVGFRVEAGDQGRPSGGRGAVGEVRGASRSMIT</sequence>
<dbReference type="RefSeq" id="WP_377198023.1">
    <property type="nucleotide sequence ID" value="NZ_JBHUHF010000001.1"/>
</dbReference>
<keyword evidence="8" id="KW-1185">Reference proteome</keyword>
<evidence type="ECO:0000259" key="6">
    <source>
        <dbReference type="PROSITE" id="PS50977"/>
    </source>
</evidence>
<dbReference type="InterPro" id="IPR036271">
    <property type="entry name" value="Tet_transcr_reg_TetR-rel_C_sf"/>
</dbReference>
<dbReference type="InterPro" id="IPR001647">
    <property type="entry name" value="HTH_TetR"/>
</dbReference>
<dbReference type="PANTHER" id="PTHR30055:SF148">
    <property type="entry name" value="TETR-FAMILY TRANSCRIPTIONAL REGULATOR"/>
    <property type="match status" value="1"/>
</dbReference>
<evidence type="ECO:0000256" key="3">
    <source>
        <dbReference type="ARBA" id="ARBA00023163"/>
    </source>
</evidence>
<keyword evidence="3" id="KW-0804">Transcription</keyword>
<dbReference type="Proteomes" id="UP001597338">
    <property type="component" value="Unassembled WGS sequence"/>
</dbReference>
<feature type="DNA-binding region" description="H-T-H motif" evidence="4">
    <location>
        <begin position="37"/>
        <end position="56"/>
    </location>
</feature>
<feature type="region of interest" description="Disordered" evidence="5">
    <location>
        <begin position="199"/>
        <end position="223"/>
    </location>
</feature>
<reference evidence="8" key="1">
    <citation type="journal article" date="2019" name="Int. J. Syst. Evol. Microbiol.">
        <title>The Global Catalogue of Microorganisms (GCM) 10K type strain sequencing project: providing services to taxonomists for standard genome sequencing and annotation.</title>
        <authorList>
            <consortium name="The Broad Institute Genomics Platform"/>
            <consortium name="The Broad Institute Genome Sequencing Center for Infectious Disease"/>
            <person name="Wu L."/>
            <person name="Ma J."/>
        </authorList>
    </citation>
    <scope>NUCLEOTIDE SEQUENCE [LARGE SCALE GENOMIC DNA]</scope>
    <source>
        <strain evidence="8">CCM 7043</strain>
    </source>
</reference>
<dbReference type="InterPro" id="IPR050109">
    <property type="entry name" value="HTH-type_TetR-like_transc_reg"/>
</dbReference>
<comment type="caution">
    <text evidence="7">The sequence shown here is derived from an EMBL/GenBank/DDBJ whole genome shotgun (WGS) entry which is preliminary data.</text>
</comment>
<keyword evidence="2 4" id="KW-0238">DNA-binding</keyword>
<dbReference type="PROSITE" id="PS50977">
    <property type="entry name" value="HTH_TETR_2"/>
    <property type="match status" value="1"/>
</dbReference>
<organism evidence="7 8">
    <name type="scientific">Promicromonospora aerolata</name>
    <dbReference type="NCBI Taxonomy" id="195749"/>
    <lineage>
        <taxon>Bacteria</taxon>
        <taxon>Bacillati</taxon>
        <taxon>Actinomycetota</taxon>
        <taxon>Actinomycetes</taxon>
        <taxon>Micrococcales</taxon>
        <taxon>Promicromonosporaceae</taxon>
        <taxon>Promicromonospora</taxon>
    </lineage>
</organism>
<evidence type="ECO:0000313" key="8">
    <source>
        <dbReference type="Proteomes" id="UP001597338"/>
    </source>
</evidence>
<protein>
    <submittedName>
        <fullName evidence="7">TetR/AcrR family transcriptional regulator</fullName>
    </submittedName>
</protein>
<dbReference type="EMBL" id="JBHUHF010000001">
    <property type="protein sequence ID" value="MFD2026171.1"/>
    <property type="molecule type" value="Genomic_DNA"/>
</dbReference>
<feature type="compositionally biased region" description="Low complexity" evidence="5">
    <location>
        <begin position="211"/>
        <end position="223"/>
    </location>
</feature>
<dbReference type="PRINTS" id="PR00455">
    <property type="entry name" value="HTHTETR"/>
</dbReference>